<feature type="chain" id="PRO_5024878322" description="Solute-binding protein family 3/N-terminal domain-containing protein" evidence="2">
    <location>
        <begin position="27"/>
        <end position="281"/>
    </location>
</feature>
<protein>
    <recommendedName>
        <fullName evidence="3">Solute-binding protein family 3/N-terminal domain-containing protein</fullName>
    </recommendedName>
</protein>
<name>A0A656Z653_BRUAN</name>
<dbReference type="Gene3D" id="3.40.190.10">
    <property type="entry name" value="Periplasmic binding protein-like II"/>
    <property type="match status" value="2"/>
</dbReference>
<keyword evidence="1 2" id="KW-0732">Signal</keyword>
<dbReference type="PANTHER" id="PTHR35936:SF17">
    <property type="entry name" value="ARGININE-BINDING EXTRACELLULAR PROTEIN ARTP"/>
    <property type="match status" value="1"/>
</dbReference>
<evidence type="ECO:0000256" key="2">
    <source>
        <dbReference type="SAM" id="SignalP"/>
    </source>
</evidence>
<feature type="signal peptide" evidence="2">
    <location>
        <begin position="1"/>
        <end position="26"/>
    </location>
</feature>
<dbReference type="Pfam" id="PF00497">
    <property type="entry name" value="SBP_bac_3"/>
    <property type="match status" value="1"/>
</dbReference>
<evidence type="ECO:0000256" key="1">
    <source>
        <dbReference type="ARBA" id="ARBA00022729"/>
    </source>
</evidence>
<proteinExistence type="predicted"/>
<feature type="domain" description="Solute-binding protein family 3/N-terminal" evidence="3">
    <location>
        <begin position="38"/>
        <end position="269"/>
    </location>
</feature>
<dbReference type="SUPFAM" id="SSF53850">
    <property type="entry name" value="Periplasmic binding protein-like II"/>
    <property type="match status" value="1"/>
</dbReference>
<dbReference type="SMART" id="SM00062">
    <property type="entry name" value="PBPb"/>
    <property type="match status" value="1"/>
</dbReference>
<comment type="caution">
    <text evidence="4">The sequence shown here is derived from an EMBL/GenBank/DDBJ whole genome shotgun (WGS) entry which is preliminary data.</text>
</comment>
<reference evidence="4" key="1">
    <citation type="submission" date="2016-02" db="EMBL/GenBank/DDBJ databases">
        <title>Genomic sequences of Ochrobactrum anthropi.</title>
        <authorList>
            <person name="Chudasama K.S."/>
            <person name="Thaker V.S."/>
        </authorList>
    </citation>
    <scope>NUCLEOTIDE SEQUENCE [LARGE SCALE GENOMIC DNA]</scope>
    <source>
        <strain evidence="4">SUBG007</strain>
    </source>
</reference>
<evidence type="ECO:0000313" key="4">
    <source>
        <dbReference type="EMBL" id="KYB46143.1"/>
    </source>
</evidence>
<gene>
    <name evidence="4" type="ORF">AB664_25205</name>
</gene>
<dbReference type="InterPro" id="IPR001638">
    <property type="entry name" value="Solute-binding_3/MltF_N"/>
</dbReference>
<evidence type="ECO:0000259" key="3">
    <source>
        <dbReference type="SMART" id="SM00062"/>
    </source>
</evidence>
<dbReference type="PANTHER" id="PTHR35936">
    <property type="entry name" value="MEMBRANE-BOUND LYTIC MUREIN TRANSGLYCOSYLASE F"/>
    <property type="match status" value="1"/>
</dbReference>
<dbReference type="EMBL" id="LUAY01000832">
    <property type="protein sequence ID" value="KYB46143.1"/>
    <property type="molecule type" value="Genomic_DNA"/>
</dbReference>
<sequence length="281" mass="30830">MNTMLKTLTAALLGFVGITIAAPASAESVWDKIERTGEVVCGGVRNYPPTSFHVGGELEYAGYGPRVCRQMAADLGKAMGKDLKLKWREVTWQSIVLDLQSGRLDIFPGMTATEERKKALAMAGPVWQMSDCVIGAKGKEPMKTWAEYNSPNVTFAMVTGAAQTAFIKKDMPEAKIMSLKEMSEAIMAVQSGRADYMLQELPICMKTFESARGAFSSYTLPEPVHGIPVSAATRKDEDGRIQQFLQTWADENRSKQTIVPLLLEGFKDAGMDVTTLQGIRF</sequence>
<organism evidence="4">
    <name type="scientific">Brucella anthropi</name>
    <name type="common">Ochrobactrum anthropi</name>
    <dbReference type="NCBI Taxonomy" id="529"/>
    <lineage>
        <taxon>Bacteria</taxon>
        <taxon>Pseudomonadati</taxon>
        <taxon>Pseudomonadota</taxon>
        <taxon>Alphaproteobacteria</taxon>
        <taxon>Hyphomicrobiales</taxon>
        <taxon>Brucellaceae</taxon>
        <taxon>Brucella/Ochrobactrum group</taxon>
        <taxon>Brucella</taxon>
    </lineage>
</organism>
<accession>A0A656Z653</accession>
<dbReference type="AlphaFoldDB" id="A0A656Z653"/>